<evidence type="ECO:0000313" key="14">
    <source>
        <dbReference type="EMBL" id="CAB3405393.1"/>
    </source>
</evidence>
<feature type="domain" description="Helicase C-terminal" evidence="12">
    <location>
        <begin position="412"/>
        <end position="564"/>
    </location>
</feature>
<dbReference type="CDD" id="cd23163">
    <property type="entry name" value="Prefoldin_2"/>
    <property type="match status" value="1"/>
</dbReference>
<evidence type="ECO:0000313" key="15">
    <source>
        <dbReference type="Proteomes" id="UP000494206"/>
    </source>
</evidence>
<dbReference type="GO" id="GO:0005829">
    <property type="term" value="C:cytosol"/>
    <property type="evidence" value="ECO:0007669"/>
    <property type="project" value="TreeGrafter"/>
</dbReference>
<organism evidence="14 15">
    <name type="scientific">Caenorhabditis bovis</name>
    <dbReference type="NCBI Taxonomy" id="2654633"/>
    <lineage>
        <taxon>Eukaryota</taxon>
        <taxon>Metazoa</taxon>
        <taxon>Ecdysozoa</taxon>
        <taxon>Nematoda</taxon>
        <taxon>Chromadorea</taxon>
        <taxon>Rhabditida</taxon>
        <taxon>Rhabditina</taxon>
        <taxon>Rhabditomorpha</taxon>
        <taxon>Rhabditoidea</taxon>
        <taxon>Rhabditidae</taxon>
        <taxon>Peloderinae</taxon>
        <taxon>Caenorhabditis</taxon>
    </lineage>
</organism>
<dbReference type="PANTHER" id="PTHR47959">
    <property type="entry name" value="ATP-DEPENDENT RNA HELICASE RHLE-RELATED"/>
    <property type="match status" value="1"/>
</dbReference>
<dbReference type="Pfam" id="PF00270">
    <property type="entry name" value="DEAD"/>
    <property type="match status" value="1"/>
</dbReference>
<dbReference type="AlphaFoldDB" id="A0A8S1ENI0"/>
<dbReference type="Gene3D" id="3.40.50.300">
    <property type="entry name" value="P-loop containing nucleotide triphosphate hydrolases"/>
    <property type="match status" value="2"/>
</dbReference>
<dbReference type="GO" id="GO:0005524">
    <property type="term" value="F:ATP binding"/>
    <property type="evidence" value="ECO:0007669"/>
    <property type="project" value="UniProtKB-KW"/>
</dbReference>
<evidence type="ECO:0000256" key="2">
    <source>
        <dbReference type="ARBA" id="ARBA00011695"/>
    </source>
</evidence>
<dbReference type="Proteomes" id="UP000494206">
    <property type="component" value="Unassembled WGS sequence"/>
</dbReference>
<evidence type="ECO:0000256" key="6">
    <source>
        <dbReference type="ARBA" id="ARBA00022806"/>
    </source>
</evidence>
<keyword evidence="7 9" id="KW-0067">ATP-binding</keyword>
<accession>A0A8S1ENI0</accession>
<evidence type="ECO:0000256" key="8">
    <source>
        <dbReference type="PROSITE-ProRule" id="PRU00552"/>
    </source>
</evidence>
<comment type="similarity">
    <text evidence="1">Belongs to the prefoldin subunit beta family.</text>
</comment>
<feature type="domain" description="Helicase ATP-binding" evidence="11">
    <location>
        <begin position="215"/>
        <end position="389"/>
    </location>
</feature>
<dbReference type="SMART" id="SM00490">
    <property type="entry name" value="HELICc"/>
    <property type="match status" value="1"/>
</dbReference>
<evidence type="ECO:0000256" key="4">
    <source>
        <dbReference type="ARBA" id="ARBA00022741"/>
    </source>
</evidence>
<keyword evidence="6 9" id="KW-0347">Helicase</keyword>
<dbReference type="SUPFAM" id="SSF46579">
    <property type="entry name" value="Prefoldin"/>
    <property type="match status" value="1"/>
</dbReference>
<dbReference type="GO" id="GO:0043186">
    <property type="term" value="C:P granule"/>
    <property type="evidence" value="ECO:0007669"/>
    <property type="project" value="UniProtKB-ARBA"/>
</dbReference>
<feature type="domain" description="DEAD-box RNA helicase Q" evidence="13">
    <location>
        <begin position="184"/>
        <end position="212"/>
    </location>
</feature>
<dbReference type="InterPro" id="IPR027417">
    <property type="entry name" value="P-loop_NTPase"/>
</dbReference>
<feature type="region of interest" description="Disordered" evidence="10">
    <location>
        <begin position="609"/>
        <end position="641"/>
    </location>
</feature>
<dbReference type="GO" id="GO:0003724">
    <property type="term" value="F:RNA helicase activity"/>
    <property type="evidence" value="ECO:0007669"/>
    <property type="project" value="UniProtKB-EC"/>
</dbReference>
<evidence type="ECO:0000259" key="11">
    <source>
        <dbReference type="PROSITE" id="PS51192"/>
    </source>
</evidence>
<dbReference type="GO" id="GO:0006457">
    <property type="term" value="P:protein folding"/>
    <property type="evidence" value="ECO:0007669"/>
    <property type="project" value="InterPro"/>
</dbReference>
<sequence length="641" mass="72411">MTDEEQKKIVEKFKLLREQQQDIAAEVTRIEDERRDHSRVLEMLKELEPDQKCFRLISDTLVEYTVKDVMPDLEANINNLAALGKQLNDQLVEKGKELNAHKEQHNIRIVTDKEAQKIKASMASVMDTILSSDDEEEAEEQGTSQEPEHASDDDQEDEEEEEEGVEFDGETPKPVEILEEASTTKFGELGLSSWIVQQLNTMHIRTATPVQAHCIPKILDGCDILGCARTGTGKTLAFALPILQKLAIDPYGVFALILTPTRELAFQIADQFVAVGKPITLKCSVIVGGRSLIQQANELTKRPHVVVATPGRLADLIESDPETISKVFRKVQFFVLDEADRMLEGQYNDQLKPIFEALPEKRQTLLLSATITQNINQLHKVSKKKPYFFEDKGQISTVEQLDQKFVVCPIAVKDAYLVYVVKNYSERNPKSSVIIFAQTCRECQALAYMFEGLGFNVGSLHSQIAQKTRLAALSAFRSKTLKVLICTDVASRGLDIPHVDLVVNHNVPQCPKTYIHRVGRSARAGRFGSALTFVTQYDILLLQAVEKVIGKKLDELKVNAKHVTKYVTKVIVAKKEAELKLENQKFGEKKEINRRKELLMSGMSEEEVDRQIEEMKSRRVTKSKRKLEQLEGQMKKKAKKV</sequence>
<comment type="caution">
    <text evidence="14">The sequence shown here is derived from an EMBL/GenBank/DDBJ whole genome shotgun (WGS) entry which is preliminary data.</text>
</comment>
<evidence type="ECO:0000259" key="12">
    <source>
        <dbReference type="PROSITE" id="PS51194"/>
    </source>
</evidence>
<dbReference type="GO" id="GO:0016272">
    <property type="term" value="C:prefoldin complex"/>
    <property type="evidence" value="ECO:0007669"/>
    <property type="project" value="InterPro"/>
</dbReference>
<dbReference type="InterPro" id="IPR001650">
    <property type="entry name" value="Helicase_C-like"/>
</dbReference>
<feature type="region of interest" description="Disordered" evidence="10">
    <location>
        <begin position="131"/>
        <end position="175"/>
    </location>
</feature>
<dbReference type="InterPro" id="IPR050079">
    <property type="entry name" value="DEAD_box_RNA_helicase"/>
</dbReference>
<dbReference type="PROSITE" id="PS51195">
    <property type="entry name" value="Q_MOTIF"/>
    <property type="match status" value="1"/>
</dbReference>
<evidence type="ECO:0000256" key="1">
    <source>
        <dbReference type="ARBA" id="ARBA00008045"/>
    </source>
</evidence>
<dbReference type="GO" id="GO:0016787">
    <property type="term" value="F:hydrolase activity"/>
    <property type="evidence" value="ECO:0007669"/>
    <property type="project" value="UniProtKB-KW"/>
</dbReference>
<dbReference type="PANTHER" id="PTHR47959:SF24">
    <property type="entry name" value="ATP-DEPENDENT RNA HELICASE"/>
    <property type="match status" value="1"/>
</dbReference>
<dbReference type="PROSITE" id="PS51192">
    <property type="entry name" value="HELICASE_ATP_BIND_1"/>
    <property type="match status" value="1"/>
</dbReference>
<comment type="subunit">
    <text evidence="2">Heterohexamer of two PFD-alpha type and four PFD-beta type subunits.</text>
</comment>
<dbReference type="SMART" id="SM00487">
    <property type="entry name" value="DEXDc"/>
    <property type="match status" value="1"/>
</dbReference>
<dbReference type="InterPro" id="IPR011545">
    <property type="entry name" value="DEAD/DEAH_box_helicase_dom"/>
</dbReference>
<keyword evidence="15" id="KW-1185">Reference proteome</keyword>
<evidence type="ECO:0000256" key="9">
    <source>
        <dbReference type="RuleBase" id="RU000492"/>
    </source>
</evidence>
<dbReference type="InterPro" id="IPR000629">
    <property type="entry name" value="RNA-helicase_DEAD-box_CS"/>
</dbReference>
<dbReference type="CDD" id="cd17955">
    <property type="entry name" value="DEADc_DDX49"/>
    <property type="match status" value="1"/>
</dbReference>
<dbReference type="InterPro" id="IPR009053">
    <property type="entry name" value="Prefoldin"/>
</dbReference>
<name>A0A8S1ENI0_9PELO</name>
<gene>
    <name evidence="14" type="ORF">CBOVIS_LOCUS7593</name>
</gene>
<dbReference type="EC" id="3.6.4.13" evidence="3"/>
<dbReference type="GO" id="GO:0051082">
    <property type="term" value="F:unfolded protein binding"/>
    <property type="evidence" value="ECO:0007669"/>
    <property type="project" value="InterPro"/>
</dbReference>
<dbReference type="InterPro" id="IPR014001">
    <property type="entry name" value="Helicase_ATP-bd"/>
</dbReference>
<evidence type="ECO:0000256" key="3">
    <source>
        <dbReference type="ARBA" id="ARBA00012552"/>
    </source>
</evidence>
<dbReference type="PROSITE" id="PS00039">
    <property type="entry name" value="DEAD_ATP_HELICASE"/>
    <property type="match status" value="1"/>
</dbReference>
<dbReference type="InterPro" id="IPR014014">
    <property type="entry name" value="RNA_helicase_DEAD_Q_motif"/>
</dbReference>
<evidence type="ECO:0000259" key="13">
    <source>
        <dbReference type="PROSITE" id="PS51195"/>
    </source>
</evidence>
<feature type="compositionally biased region" description="Acidic residues" evidence="10">
    <location>
        <begin position="153"/>
        <end position="169"/>
    </location>
</feature>
<dbReference type="InterPro" id="IPR002777">
    <property type="entry name" value="PFD_beta-like"/>
</dbReference>
<feature type="short sequence motif" description="Q motif" evidence="8">
    <location>
        <begin position="184"/>
        <end position="212"/>
    </location>
</feature>
<dbReference type="OrthoDB" id="10261904at2759"/>
<evidence type="ECO:0000256" key="7">
    <source>
        <dbReference type="ARBA" id="ARBA00022840"/>
    </source>
</evidence>
<dbReference type="Gene3D" id="1.10.287.370">
    <property type="match status" value="1"/>
</dbReference>
<reference evidence="14 15" key="1">
    <citation type="submission" date="2020-04" db="EMBL/GenBank/DDBJ databases">
        <authorList>
            <person name="Laetsch R D."/>
            <person name="Stevens L."/>
            <person name="Kumar S."/>
            <person name="Blaxter L. M."/>
        </authorList>
    </citation>
    <scope>NUCLEOTIDE SEQUENCE [LARGE SCALE GENOMIC DNA]</scope>
</reference>
<dbReference type="Pfam" id="PF00271">
    <property type="entry name" value="Helicase_C"/>
    <property type="match status" value="1"/>
</dbReference>
<proteinExistence type="inferred from homology"/>
<dbReference type="PROSITE" id="PS51194">
    <property type="entry name" value="HELICASE_CTER"/>
    <property type="match status" value="1"/>
</dbReference>
<dbReference type="CDD" id="cd18787">
    <property type="entry name" value="SF2_C_DEAD"/>
    <property type="match status" value="1"/>
</dbReference>
<keyword evidence="5 9" id="KW-0378">Hydrolase</keyword>
<dbReference type="EMBL" id="CADEPM010000004">
    <property type="protein sequence ID" value="CAB3405393.1"/>
    <property type="molecule type" value="Genomic_DNA"/>
</dbReference>
<evidence type="ECO:0000256" key="5">
    <source>
        <dbReference type="ARBA" id="ARBA00022801"/>
    </source>
</evidence>
<evidence type="ECO:0000256" key="10">
    <source>
        <dbReference type="SAM" id="MobiDB-lite"/>
    </source>
</evidence>
<keyword evidence="4 9" id="KW-0547">Nucleotide-binding</keyword>
<comment type="similarity">
    <text evidence="9">Belongs to the DEAD box helicase family.</text>
</comment>
<dbReference type="SUPFAM" id="SSF52540">
    <property type="entry name" value="P-loop containing nucleoside triphosphate hydrolases"/>
    <property type="match status" value="1"/>
</dbReference>
<dbReference type="GO" id="GO:0003676">
    <property type="term" value="F:nucleic acid binding"/>
    <property type="evidence" value="ECO:0007669"/>
    <property type="project" value="InterPro"/>
</dbReference>
<protein>
    <recommendedName>
        <fullName evidence="3">RNA helicase</fullName>
        <ecNumber evidence="3">3.6.4.13</ecNumber>
    </recommendedName>
</protein>
<dbReference type="Pfam" id="PF01920">
    <property type="entry name" value="Prefoldin_2"/>
    <property type="match status" value="1"/>
</dbReference>